<dbReference type="OrthoDB" id="5855429at2759"/>
<dbReference type="Proteomes" id="UP000018936">
    <property type="component" value="Unassembled WGS sequence"/>
</dbReference>
<comment type="caution">
    <text evidence="2">The sequence shown here is derived from an EMBL/GenBank/DDBJ whole genome shotgun (WGS) entry which is preliminary data.</text>
</comment>
<proteinExistence type="predicted"/>
<evidence type="ECO:0000313" key="3">
    <source>
        <dbReference type="Proteomes" id="UP000018936"/>
    </source>
</evidence>
<name>V8N6N5_OPHHA</name>
<protein>
    <submittedName>
        <fullName evidence="2">A disintegrin and metalloproteinase with thrombospondin motifs 3</fullName>
    </submittedName>
</protein>
<evidence type="ECO:0000313" key="2">
    <source>
        <dbReference type="EMBL" id="ETE57551.1"/>
    </source>
</evidence>
<dbReference type="AlphaFoldDB" id="V8N6N5"/>
<accession>V8N6N5</accession>
<feature type="non-terminal residue" evidence="2">
    <location>
        <position position="1"/>
    </location>
</feature>
<feature type="compositionally biased region" description="Basic and acidic residues" evidence="1">
    <location>
        <begin position="160"/>
        <end position="170"/>
    </location>
</feature>
<sequence>MEVLARYCSIPGYKKLCCESCGKRSGNFPLPFYSEAAETEEGFITSPAVLPKSLVTPTSLVPPCSERQSASGRMSLTEDNTQVLLSPIYKRLQAANNPSHRRFRSQASNKMPGPAALHHNLSTNDGLLLSHRSSTLFDTGPVATHHPSSVDIHSSPRTPRRNEKRAERQQPLRSSTIRR</sequence>
<organism evidence="2 3">
    <name type="scientific">Ophiophagus hannah</name>
    <name type="common">King cobra</name>
    <name type="synonym">Naja hannah</name>
    <dbReference type="NCBI Taxonomy" id="8665"/>
    <lineage>
        <taxon>Eukaryota</taxon>
        <taxon>Metazoa</taxon>
        <taxon>Chordata</taxon>
        <taxon>Craniata</taxon>
        <taxon>Vertebrata</taxon>
        <taxon>Euteleostomi</taxon>
        <taxon>Lepidosauria</taxon>
        <taxon>Squamata</taxon>
        <taxon>Bifurcata</taxon>
        <taxon>Unidentata</taxon>
        <taxon>Episquamata</taxon>
        <taxon>Toxicofera</taxon>
        <taxon>Serpentes</taxon>
        <taxon>Colubroidea</taxon>
        <taxon>Elapidae</taxon>
        <taxon>Elapinae</taxon>
        <taxon>Ophiophagus</taxon>
    </lineage>
</organism>
<gene>
    <name evidence="2" type="primary">ADAMTS3</name>
    <name evidence="2" type="ORF">L345_16731</name>
</gene>
<feature type="region of interest" description="Disordered" evidence="1">
    <location>
        <begin position="138"/>
        <end position="179"/>
    </location>
</feature>
<keyword evidence="3" id="KW-1185">Reference proteome</keyword>
<evidence type="ECO:0000256" key="1">
    <source>
        <dbReference type="SAM" id="MobiDB-lite"/>
    </source>
</evidence>
<feature type="region of interest" description="Disordered" evidence="1">
    <location>
        <begin position="96"/>
        <end position="120"/>
    </location>
</feature>
<dbReference type="EMBL" id="AZIM01008198">
    <property type="protein sequence ID" value="ETE57551.1"/>
    <property type="molecule type" value="Genomic_DNA"/>
</dbReference>
<dbReference type="GO" id="GO:0007229">
    <property type="term" value="P:integrin-mediated signaling pathway"/>
    <property type="evidence" value="ECO:0007669"/>
    <property type="project" value="UniProtKB-KW"/>
</dbReference>
<keyword evidence="2" id="KW-0401">Integrin</keyword>
<reference evidence="2 3" key="1">
    <citation type="journal article" date="2013" name="Proc. Natl. Acad. Sci. U.S.A.">
        <title>The king cobra genome reveals dynamic gene evolution and adaptation in the snake venom system.</title>
        <authorList>
            <person name="Vonk F.J."/>
            <person name="Casewell N.R."/>
            <person name="Henkel C.V."/>
            <person name="Heimberg A.M."/>
            <person name="Jansen H.J."/>
            <person name="McCleary R.J."/>
            <person name="Kerkkamp H.M."/>
            <person name="Vos R.A."/>
            <person name="Guerreiro I."/>
            <person name="Calvete J.J."/>
            <person name="Wuster W."/>
            <person name="Woods A.E."/>
            <person name="Logan J.M."/>
            <person name="Harrison R.A."/>
            <person name="Castoe T.A."/>
            <person name="de Koning A.P."/>
            <person name="Pollock D.D."/>
            <person name="Yandell M."/>
            <person name="Calderon D."/>
            <person name="Renjifo C."/>
            <person name="Currier R.B."/>
            <person name="Salgado D."/>
            <person name="Pla D."/>
            <person name="Sanz L."/>
            <person name="Hyder A.S."/>
            <person name="Ribeiro J.M."/>
            <person name="Arntzen J.W."/>
            <person name="van den Thillart G.E."/>
            <person name="Boetzer M."/>
            <person name="Pirovano W."/>
            <person name="Dirks R.P."/>
            <person name="Spaink H.P."/>
            <person name="Duboule D."/>
            <person name="McGlinn E."/>
            <person name="Kini R.M."/>
            <person name="Richardson M.K."/>
        </authorList>
    </citation>
    <scope>NUCLEOTIDE SEQUENCE</scope>
    <source>
        <tissue evidence="2">Blood</tissue>
    </source>
</reference>